<organism evidence="1 2">
    <name type="scientific">Candidatus Jettenia ecosi</name>
    <dbReference type="NCBI Taxonomy" id="2494326"/>
    <lineage>
        <taxon>Bacteria</taxon>
        <taxon>Pseudomonadati</taxon>
        <taxon>Planctomycetota</taxon>
        <taxon>Candidatus Brocadiia</taxon>
        <taxon>Candidatus Brocadiales</taxon>
        <taxon>Candidatus Brocadiaceae</taxon>
        <taxon>Candidatus Jettenia</taxon>
    </lineage>
</organism>
<dbReference type="AlphaFoldDB" id="A0A533Q5M0"/>
<dbReference type="InterPro" id="IPR019903">
    <property type="entry name" value="RIC_family"/>
</dbReference>
<protein>
    <recommendedName>
        <fullName evidence="3">DUF1858 domain-containing protein</fullName>
    </recommendedName>
</protein>
<gene>
    <name evidence="1" type="ORF">JETT_3898</name>
</gene>
<name>A0A533Q5M0_9BACT</name>
<evidence type="ECO:0000313" key="1">
    <source>
        <dbReference type="EMBL" id="TLD39838.1"/>
    </source>
</evidence>
<dbReference type="Proteomes" id="UP000319783">
    <property type="component" value="Unassembled WGS sequence"/>
</dbReference>
<dbReference type="SUPFAM" id="SSF140683">
    <property type="entry name" value="SP0561-like"/>
    <property type="match status" value="1"/>
</dbReference>
<dbReference type="Gene3D" id="1.10.3910.10">
    <property type="entry name" value="SP0561-like"/>
    <property type="match status" value="1"/>
</dbReference>
<evidence type="ECO:0008006" key="3">
    <source>
        <dbReference type="Google" id="ProtNLM"/>
    </source>
</evidence>
<reference evidence="1 2" key="1">
    <citation type="submission" date="2019-04" db="EMBL/GenBank/DDBJ databases">
        <title>Genome of a novel bacterium Candidatus Jettenia ecosi reconstructed from metagenome of an anammox bioreactor.</title>
        <authorList>
            <person name="Mardanov A.V."/>
            <person name="Beletsky A.V."/>
            <person name="Ravin N.V."/>
            <person name="Botchkova E.A."/>
            <person name="Litti Y.V."/>
            <person name="Nozhevnikova A.N."/>
        </authorList>
    </citation>
    <scope>NUCLEOTIDE SEQUENCE [LARGE SCALE GENOMIC DNA]</scope>
    <source>
        <strain evidence="1">J2</strain>
    </source>
</reference>
<evidence type="ECO:0000313" key="2">
    <source>
        <dbReference type="Proteomes" id="UP000319783"/>
    </source>
</evidence>
<accession>A0A533Q5M0</accession>
<dbReference type="Pfam" id="PF04405">
    <property type="entry name" value="ScdA_N"/>
    <property type="match status" value="1"/>
</dbReference>
<dbReference type="InterPro" id="IPR038062">
    <property type="entry name" value="ScdA-like_N_sf"/>
</dbReference>
<dbReference type="EMBL" id="SULG01000185">
    <property type="protein sequence ID" value="TLD39838.1"/>
    <property type="molecule type" value="Genomic_DNA"/>
</dbReference>
<proteinExistence type="predicted"/>
<sequence>MEKEVITKNMVINDVIKKYPKTITVFSKFKVDACCGGGFSIEKTAGASGIDTNSLLTELNKVVVASGK</sequence>
<comment type="caution">
    <text evidence="1">The sequence shown here is derived from an EMBL/GenBank/DDBJ whole genome shotgun (WGS) entry which is preliminary data.</text>
</comment>